<sequence length="69" mass="8048">MPEARLVRFFCFWLLVLDEIVMCSPYVICKKFLVQQMAQANKELNAGEERTDESSEQHGADVVEVWLKK</sequence>
<dbReference type="RefSeq" id="WP_122282354.1">
    <property type="nucleotide sequence ID" value="NZ_RBRQ01000024.1"/>
</dbReference>
<protein>
    <submittedName>
        <fullName evidence="2">Uncharacterized protein</fullName>
    </submittedName>
</protein>
<name>A0A3M4SJJ2_9PSED</name>
<reference evidence="2 3" key="1">
    <citation type="submission" date="2018-08" db="EMBL/GenBank/DDBJ databases">
        <title>Recombination of ecologically and evolutionarily significant loci maintains genetic cohesion in the Pseudomonas syringae species complex.</title>
        <authorList>
            <person name="Dillon M."/>
            <person name="Thakur S."/>
            <person name="Almeida R.N.D."/>
            <person name="Weir B.S."/>
            <person name="Guttman D.S."/>
        </authorList>
    </citation>
    <scope>NUCLEOTIDE SEQUENCE [LARGE SCALE GENOMIC DNA]</scope>
    <source>
        <strain evidence="2 3">ICMP 8670</strain>
    </source>
</reference>
<keyword evidence="1" id="KW-0175">Coiled coil</keyword>
<evidence type="ECO:0000256" key="1">
    <source>
        <dbReference type="SAM" id="Coils"/>
    </source>
</evidence>
<feature type="coiled-coil region" evidence="1">
    <location>
        <begin position="30"/>
        <end position="57"/>
    </location>
</feature>
<dbReference type="EMBL" id="RBRQ01000024">
    <property type="protein sequence ID" value="RMR15024.1"/>
    <property type="molecule type" value="Genomic_DNA"/>
</dbReference>
<evidence type="ECO:0000313" key="2">
    <source>
        <dbReference type="EMBL" id="RMR15024.1"/>
    </source>
</evidence>
<comment type="caution">
    <text evidence="2">The sequence shown here is derived from an EMBL/GenBank/DDBJ whole genome shotgun (WGS) entry which is preliminary data.</text>
</comment>
<accession>A0A3M4SJJ2</accession>
<dbReference type="AlphaFoldDB" id="A0A3M4SJJ2"/>
<organism evidence="2 3">
    <name type="scientific">Pseudomonas syringae pv. primulae</name>
    <dbReference type="NCBI Taxonomy" id="251707"/>
    <lineage>
        <taxon>Bacteria</taxon>
        <taxon>Pseudomonadati</taxon>
        <taxon>Pseudomonadota</taxon>
        <taxon>Gammaproteobacteria</taxon>
        <taxon>Pseudomonadales</taxon>
        <taxon>Pseudomonadaceae</taxon>
        <taxon>Pseudomonas</taxon>
    </lineage>
</organism>
<gene>
    <name evidence="2" type="ORF">ALP92_03277</name>
</gene>
<dbReference type="Proteomes" id="UP000276615">
    <property type="component" value="Unassembled WGS sequence"/>
</dbReference>
<evidence type="ECO:0000313" key="3">
    <source>
        <dbReference type="Proteomes" id="UP000276615"/>
    </source>
</evidence>
<proteinExistence type="predicted"/>